<gene>
    <name evidence="3" type="ORF">JCGZ_26501</name>
</gene>
<evidence type="ECO:0000256" key="1">
    <source>
        <dbReference type="SAM" id="MobiDB-lite"/>
    </source>
</evidence>
<dbReference type="PANTHER" id="PTHR46033">
    <property type="entry name" value="PROTEIN MAIN-LIKE 2"/>
    <property type="match status" value="1"/>
</dbReference>
<dbReference type="Pfam" id="PF10536">
    <property type="entry name" value="PMD"/>
    <property type="match status" value="1"/>
</dbReference>
<reference evidence="3 4" key="1">
    <citation type="journal article" date="2014" name="PLoS ONE">
        <title>Global Analysis of Gene Expression Profiles in Physic Nut (Jatropha curcas L.) Seedlings Exposed to Salt Stress.</title>
        <authorList>
            <person name="Zhang L."/>
            <person name="Zhang C."/>
            <person name="Wu P."/>
            <person name="Chen Y."/>
            <person name="Li M."/>
            <person name="Jiang H."/>
            <person name="Wu G."/>
        </authorList>
    </citation>
    <scope>NUCLEOTIDE SEQUENCE [LARGE SCALE GENOMIC DNA]</scope>
    <source>
        <strain evidence="4">cv. GZQX0401</strain>
        <tissue evidence="3">Young leaves</tissue>
    </source>
</reference>
<dbReference type="GO" id="GO:0010073">
    <property type="term" value="P:meristem maintenance"/>
    <property type="evidence" value="ECO:0007669"/>
    <property type="project" value="InterPro"/>
</dbReference>
<proteinExistence type="predicted"/>
<accession>A0A067JLC8</accession>
<evidence type="ECO:0000313" key="4">
    <source>
        <dbReference type="Proteomes" id="UP000027138"/>
    </source>
</evidence>
<feature type="domain" description="Aminotransferase-like plant mobile" evidence="2">
    <location>
        <begin position="146"/>
        <end position="216"/>
    </location>
</feature>
<sequence length="450" mass="49166">MESVDFGDATTAASPVAGLYVRRQLCHAGKSCVTQLFLRGQLRDATVLSLEQLRDAAVEMRGAAVEMRGASVFRMPNFEQLCGAAVELHGAAIEVDLGKARSGGSSTDASAFWDLLAPPMRARVVAAGFGDYAAGLRCTQPRFPPAICYALMERWNDYTHTFVFGFGEMTLTPVDYATITGLRFAGPVAPLDSRYQTATLGAQLVRSLLGVTTQTRYTAQGCVSYEGEAWRAYPGREVVELYTRSRLLLQGYWLDRYFLGERVCDIEAALAQRRVPHAPPRHMCMLEGMTAEDREEEYEGSAERKKHKTAAHYRAEAAAEAEAAATPTRPAGVVLGNVLFPPGMEVVLDPGLGLGSAIIIPADLRQAPPPPQLDPEHAAHDVEIGRLRRHQSRQSGAMARLQMEVDRLRTRLEVEGIPLDLEEDDDGSSFADAPPSPPPQEAASLSRRRR</sequence>
<dbReference type="InterPro" id="IPR044824">
    <property type="entry name" value="MAIN-like"/>
</dbReference>
<dbReference type="AlphaFoldDB" id="A0A067JLC8"/>
<dbReference type="Proteomes" id="UP000027138">
    <property type="component" value="Unassembled WGS sequence"/>
</dbReference>
<dbReference type="EMBL" id="KK915087">
    <property type="protein sequence ID" value="KDP24697.1"/>
    <property type="molecule type" value="Genomic_DNA"/>
</dbReference>
<evidence type="ECO:0000313" key="3">
    <source>
        <dbReference type="EMBL" id="KDP24697.1"/>
    </source>
</evidence>
<dbReference type="PANTHER" id="PTHR46033:SF8">
    <property type="entry name" value="PROTEIN MAINTENANCE OF MERISTEMS-LIKE"/>
    <property type="match status" value="1"/>
</dbReference>
<protein>
    <recommendedName>
        <fullName evidence="2">Aminotransferase-like plant mobile domain-containing protein</fullName>
    </recommendedName>
</protein>
<organism evidence="3 4">
    <name type="scientific">Jatropha curcas</name>
    <name type="common">Barbados nut</name>
    <dbReference type="NCBI Taxonomy" id="180498"/>
    <lineage>
        <taxon>Eukaryota</taxon>
        <taxon>Viridiplantae</taxon>
        <taxon>Streptophyta</taxon>
        <taxon>Embryophyta</taxon>
        <taxon>Tracheophyta</taxon>
        <taxon>Spermatophyta</taxon>
        <taxon>Magnoliopsida</taxon>
        <taxon>eudicotyledons</taxon>
        <taxon>Gunneridae</taxon>
        <taxon>Pentapetalae</taxon>
        <taxon>rosids</taxon>
        <taxon>fabids</taxon>
        <taxon>Malpighiales</taxon>
        <taxon>Euphorbiaceae</taxon>
        <taxon>Crotonoideae</taxon>
        <taxon>Jatropheae</taxon>
        <taxon>Jatropha</taxon>
    </lineage>
</organism>
<keyword evidence="4" id="KW-1185">Reference proteome</keyword>
<feature type="compositionally biased region" description="Low complexity" evidence="1">
    <location>
        <begin position="441"/>
        <end position="450"/>
    </location>
</feature>
<dbReference type="InterPro" id="IPR019557">
    <property type="entry name" value="AminoTfrase-like_pln_mobile"/>
</dbReference>
<feature type="region of interest" description="Disordered" evidence="1">
    <location>
        <begin position="416"/>
        <end position="450"/>
    </location>
</feature>
<dbReference type="OrthoDB" id="1938336at2759"/>
<evidence type="ECO:0000259" key="2">
    <source>
        <dbReference type="Pfam" id="PF10536"/>
    </source>
</evidence>
<name>A0A067JLC8_JATCU</name>